<dbReference type="SUPFAM" id="SSF54631">
    <property type="entry name" value="CBS-domain pair"/>
    <property type="match status" value="1"/>
</dbReference>
<dbReference type="Gene3D" id="3.90.550.10">
    <property type="entry name" value="Spore Coat Polysaccharide Biosynthesis Protein SpsA, Chain A"/>
    <property type="match status" value="1"/>
</dbReference>
<keyword evidence="4" id="KW-1185">Reference proteome</keyword>
<dbReference type="Pfam" id="PF00571">
    <property type="entry name" value="CBS"/>
    <property type="match status" value="1"/>
</dbReference>
<sequence>MNSTVSDWRKAAVFADFTIRQTLQVINQSAVKVALVVDQDDTLLGIVTDGDIRRALLNNIEMTAPVSEVMNRKPITAKASTSDRQIKQWMDKGHLLVVPVVTESNKVMKLVSLHQLVGKKTHDNAVLLMAGGFGKRLSPLTNDCPKPLLKVGEKPILEITLKNFADAGFSTFYISTHYMPEKIRRYFGDGSRWGVNIEYLHEEQPLGTAGALSLLPEQAKRKDVIVMNGDILTNVDVNKLLAFHQDNQADATMCVREYVSQIPYGVIETDGYKITQIKEKPSYQHFVNAGIYVVSKRVLDSLSVGQRIDMTTLLEDCIADKGSVSVYPILDYWLDIGHLDDFRQAQTDIKALT</sequence>
<dbReference type="InterPro" id="IPR050486">
    <property type="entry name" value="Mannose-1P_guanyltransferase"/>
</dbReference>
<protein>
    <submittedName>
        <fullName evidence="3">Nucleotidyltransferase family protein</fullName>
    </submittedName>
</protein>
<evidence type="ECO:0000313" key="4">
    <source>
        <dbReference type="Proteomes" id="UP001520878"/>
    </source>
</evidence>
<dbReference type="CDD" id="cd06426">
    <property type="entry name" value="NTP_transferase_like_2"/>
    <property type="match status" value="1"/>
</dbReference>
<reference evidence="3 4" key="1">
    <citation type="submission" date="2021-10" db="EMBL/GenBank/DDBJ databases">
        <title>Draft genome of Aestuariibacter halophilus JC2043.</title>
        <authorList>
            <person name="Emsley S.A."/>
            <person name="Pfannmuller K.M."/>
            <person name="Ushijima B."/>
            <person name="Saw J.H."/>
            <person name="Videau P."/>
        </authorList>
    </citation>
    <scope>NUCLEOTIDE SEQUENCE [LARGE SCALE GENOMIC DNA]</scope>
    <source>
        <strain evidence="3 4">JC2043</strain>
    </source>
</reference>
<dbReference type="EMBL" id="JAJEWP010000001">
    <property type="protein sequence ID" value="MCC2615132.1"/>
    <property type="molecule type" value="Genomic_DNA"/>
</dbReference>
<comment type="caution">
    <text evidence="3">The sequence shown here is derived from an EMBL/GenBank/DDBJ whole genome shotgun (WGS) entry which is preliminary data.</text>
</comment>
<dbReference type="SUPFAM" id="SSF53448">
    <property type="entry name" value="Nucleotide-diphospho-sugar transferases"/>
    <property type="match status" value="1"/>
</dbReference>
<accession>A0ABS8G3F6</accession>
<dbReference type="CDD" id="cd04607">
    <property type="entry name" value="CBS_pair_NTP_transferase_assoc"/>
    <property type="match status" value="1"/>
</dbReference>
<feature type="domain" description="CBS" evidence="2">
    <location>
        <begin position="1"/>
        <end position="62"/>
    </location>
</feature>
<dbReference type="InterPro" id="IPR029044">
    <property type="entry name" value="Nucleotide-diphossugar_trans"/>
</dbReference>
<dbReference type="InterPro" id="IPR000644">
    <property type="entry name" value="CBS_dom"/>
</dbReference>
<feature type="domain" description="CBS" evidence="2">
    <location>
        <begin position="70"/>
        <end position="126"/>
    </location>
</feature>
<dbReference type="RefSeq" id="WP_229157043.1">
    <property type="nucleotide sequence ID" value="NZ_JAJEWP010000001.1"/>
</dbReference>
<dbReference type="Proteomes" id="UP001520878">
    <property type="component" value="Unassembled WGS sequence"/>
</dbReference>
<dbReference type="InterPro" id="IPR005835">
    <property type="entry name" value="NTP_transferase_dom"/>
</dbReference>
<evidence type="ECO:0000256" key="1">
    <source>
        <dbReference type="PROSITE-ProRule" id="PRU00703"/>
    </source>
</evidence>
<dbReference type="InterPro" id="IPR046342">
    <property type="entry name" value="CBS_dom_sf"/>
</dbReference>
<evidence type="ECO:0000259" key="2">
    <source>
        <dbReference type="PROSITE" id="PS51371"/>
    </source>
</evidence>
<dbReference type="PROSITE" id="PS51371">
    <property type="entry name" value="CBS"/>
    <property type="match status" value="2"/>
</dbReference>
<keyword evidence="1" id="KW-0129">CBS domain</keyword>
<gene>
    <name evidence="3" type="ORF">LJ739_02600</name>
</gene>
<evidence type="ECO:0000313" key="3">
    <source>
        <dbReference type="EMBL" id="MCC2615132.1"/>
    </source>
</evidence>
<dbReference type="Pfam" id="PF00483">
    <property type="entry name" value="NTP_transferase"/>
    <property type="match status" value="1"/>
</dbReference>
<organism evidence="3 4">
    <name type="scientific">Fluctibacter halophilus</name>
    <dbReference type="NCBI Taxonomy" id="226011"/>
    <lineage>
        <taxon>Bacteria</taxon>
        <taxon>Pseudomonadati</taxon>
        <taxon>Pseudomonadota</taxon>
        <taxon>Gammaproteobacteria</taxon>
        <taxon>Alteromonadales</taxon>
        <taxon>Alteromonadaceae</taxon>
        <taxon>Fluctibacter</taxon>
    </lineage>
</organism>
<proteinExistence type="predicted"/>
<name>A0ABS8G3F6_9ALTE</name>
<dbReference type="PANTHER" id="PTHR22572">
    <property type="entry name" value="SUGAR-1-PHOSPHATE GUANYL TRANSFERASE"/>
    <property type="match status" value="1"/>
</dbReference>
<dbReference type="Gene3D" id="3.10.580.10">
    <property type="entry name" value="CBS-domain"/>
    <property type="match status" value="1"/>
</dbReference>